<comment type="cofactor">
    <cofactor evidence="1 6">
        <name>FAD</name>
        <dbReference type="ChEBI" id="CHEBI:57692"/>
    </cofactor>
</comment>
<dbReference type="InterPro" id="IPR037069">
    <property type="entry name" value="AcylCoA_DH/ox_N_sf"/>
</dbReference>
<keyword evidence="4 6" id="KW-0274">FAD</keyword>
<dbReference type="FunFam" id="1.20.140.10:FF:000004">
    <property type="entry name" value="Acyl-CoA dehydrogenase FadE25"/>
    <property type="match status" value="1"/>
</dbReference>
<dbReference type="CDD" id="cd01158">
    <property type="entry name" value="SCAD_SBCAD"/>
    <property type="match status" value="1"/>
</dbReference>
<dbReference type="InterPro" id="IPR009075">
    <property type="entry name" value="AcylCo_DH/oxidase_C"/>
</dbReference>
<evidence type="ECO:0000259" key="7">
    <source>
        <dbReference type="Pfam" id="PF00441"/>
    </source>
</evidence>
<dbReference type="InterPro" id="IPR046373">
    <property type="entry name" value="Acyl-CoA_Oxase/DH_mid-dom_sf"/>
</dbReference>
<dbReference type="InterPro" id="IPR006089">
    <property type="entry name" value="Acyl-CoA_DH_CS"/>
</dbReference>
<gene>
    <name evidence="10" type="ORF">CcarbDRAFT_1241</name>
</gene>
<dbReference type="GO" id="GO:0003995">
    <property type="term" value="F:acyl-CoA dehydrogenase activity"/>
    <property type="evidence" value="ECO:0007669"/>
    <property type="project" value="InterPro"/>
</dbReference>
<dbReference type="FunFam" id="1.10.540.10:FF:000002">
    <property type="entry name" value="Acyl-CoA dehydrogenase FadE19"/>
    <property type="match status" value="1"/>
</dbReference>
<reference evidence="10 11" key="1">
    <citation type="submission" date="2009-06" db="EMBL/GenBank/DDBJ databases">
        <title>The draft genome of Clostridium carboxidivorans P7.</title>
        <authorList>
            <consortium name="US DOE Joint Genome Institute (JGI-PGF)"/>
            <person name="Lucas S."/>
            <person name="Copeland A."/>
            <person name="Lapidus A."/>
            <person name="Glavina del Rio T."/>
            <person name="Tice H."/>
            <person name="Bruce D."/>
            <person name="Goodwin L."/>
            <person name="Pitluck S."/>
            <person name="Larimer F."/>
            <person name="Land M.L."/>
            <person name="Hauser L."/>
            <person name="Hemme C.L."/>
        </authorList>
    </citation>
    <scope>NUCLEOTIDE SEQUENCE [LARGE SCALE GENOMIC DNA]</scope>
    <source>
        <strain evidence="10 11">P7</strain>
    </source>
</reference>
<name>C6PR24_9CLOT</name>
<dbReference type="SUPFAM" id="SSF47203">
    <property type="entry name" value="Acyl-CoA dehydrogenase C-terminal domain-like"/>
    <property type="match status" value="1"/>
</dbReference>
<dbReference type="Pfam" id="PF02771">
    <property type="entry name" value="Acyl-CoA_dh_N"/>
    <property type="match status" value="1"/>
</dbReference>
<dbReference type="GO" id="GO:0050660">
    <property type="term" value="F:flavin adenine dinucleotide binding"/>
    <property type="evidence" value="ECO:0007669"/>
    <property type="project" value="InterPro"/>
</dbReference>
<evidence type="ECO:0000313" key="11">
    <source>
        <dbReference type="Proteomes" id="UP000004198"/>
    </source>
</evidence>
<evidence type="ECO:0000313" key="10">
    <source>
        <dbReference type="EMBL" id="EET88248.1"/>
    </source>
</evidence>
<feature type="domain" description="Acyl-CoA dehydrogenase/oxidase C-terminal" evidence="7">
    <location>
        <begin position="229"/>
        <end position="377"/>
    </location>
</feature>
<dbReference type="OrthoDB" id="9802447at2"/>
<dbReference type="AlphaFoldDB" id="C6PR24"/>
<evidence type="ECO:0000256" key="6">
    <source>
        <dbReference type="RuleBase" id="RU362125"/>
    </source>
</evidence>
<keyword evidence="3 6" id="KW-0285">Flavoprotein</keyword>
<dbReference type="RefSeq" id="WP_007060126.1">
    <property type="nucleotide sequence ID" value="NZ_ACVI01000015.1"/>
</dbReference>
<dbReference type="Proteomes" id="UP000004198">
    <property type="component" value="Unassembled WGS sequence"/>
</dbReference>
<dbReference type="STRING" id="536227.Ccar_01420"/>
<dbReference type="EMBL" id="ACVI01000015">
    <property type="protein sequence ID" value="EET88248.1"/>
    <property type="molecule type" value="Genomic_DNA"/>
</dbReference>
<dbReference type="PROSITE" id="PS00072">
    <property type="entry name" value="ACYL_COA_DH_1"/>
    <property type="match status" value="1"/>
</dbReference>
<keyword evidence="11" id="KW-1185">Reference proteome</keyword>
<dbReference type="eggNOG" id="COG1960">
    <property type="taxonomic scope" value="Bacteria"/>
</dbReference>
<comment type="caution">
    <text evidence="10">The sequence shown here is derived from an EMBL/GenBank/DDBJ whole genome shotgun (WGS) entry which is preliminary data.</text>
</comment>
<feature type="domain" description="Acyl-CoA oxidase/dehydrogenase middle" evidence="8">
    <location>
        <begin position="122"/>
        <end position="217"/>
    </location>
</feature>
<dbReference type="PANTHER" id="PTHR43884:SF12">
    <property type="entry name" value="ISOVALERYL-COA DEHYDROGENASE, MITOCHONDRIAL-RELATED"/>
    <property type="match status" value="1"/>
</dbReference>
<dbReference type="PATRIC" id="fig|536227.13.peg.310"/>
<evidence type="ECO:0000259" key="8">
    <source>
        <dbReference type="Pfam" id="PF02770"/>
    </source>
</evidence>
<evidence type="ECO:0000256" key="4">
    <source>
        <dbReference type="ARBA" id="ARBA00022827"/>
    </source>
</evidence>
<dbReference type="InterPro" id="IPR036250">
    <property type="entry name" value="AcylCo_DH-like_C"/>
</dbReference>
<evidence type="ECO:0000256" key="2">
    <source>
        <dbReference type="ARBA" id="ARBA00009347"/>
    </source>
</evidence>
<dbReference type="InterPro" id="IPR006091">
    <property type="entry name" value="Acyl-CoA_Oxase/DH_mid-dom"/>
</dbReference>
<proteinExistence type="inferred from homology"/>
<organism evidence="10 11">
    <name type="scientific">Clostridium carboxidivorans P7</name>
    <dbReference type="NCBI Taxonomy" id="536227"/>
    <lineage>
        <taxon>Bacteria</taxon>
        <taxon>Bacillati</taxon>
        <taxon>Bacillota</taxon>
        <taxon>Clostridia</taxon>
        <taxon>Eubacteriales</taxon>
        <taxon>Clostridiaceae</taxon>
        <taxon>Clostridium</taxon>
    </lineage>
</organism>
<accession>C6PR24</accession>
<dbReference type="SUPFAM" id="SSF56645">
    <property type="entry name" value="Acyl-CoA dehydrogenase NM domain-like"/>
    <property type="match status" value="1"/>
</dbReference>
<evidence type="ECO:0000256" key="5">
    <source>
        <dbReference type="ARBA" id="ARBA00023002"/>
    </source>
</evidence>
<feature type="domain" description="Acyl-CoA dehydrogenase/oxidase N-terminal" evidence="9">
    <location>
        <begin position="6"/>
        <end position="118"/>
    </location>
</feature>
<dbReference type="KEGG" id="cck:Ccar_01420"/>
<dbReference type="Pfam" id="PF00441">
    <property type="entry name" value="Acyl-CoA_dh_1"/>
    <property type="match status" value="1"/>
</dbReference>
<dbReference type="InterPro" id="IPR009100">
    <property type="entry name" value="AcylCoA_DH/oxidase_NM_dom_sf"/>
</dbReference>
<comment type="similarity">
    <text evidence="2 6">Belongs to the acyl-CoA dehydrogenase family.</text>
</comment>
<dbReference type="PIRSF" id="PIRSF016578">
    <property type="entry name" value="HsaA"/>
    <property type="match status" value="1"/>
</dbReference>
<evidence type="ECO:0000256" key="1">
    <source>
        <dbReference type="ARBA" id="ARBA00001974"/>
    </source>
</evidence>
<dbReference type="PROSITE" id="PS00073">
    <property type="entry name" value="ACYL_COA_DH_2"/>
    <property type="match status" value="1"/>
</dbReference>
<evidence type="ECO:0000256" key="3">
    <source>
        <dbReference type="ARBA" id="ARBA00022630"/>
    </source>
</evidence>
<evidence type="ECO:0000259" key="9">
    <source>
        <dbReference type="Pfam" id="PF02771"/>
    </source>
</evidence>
<protein>
    <submittedName>
        <fullName evidence="10">Acyl-CoA dehydrogenase domain protein</fullName>
    </submittedName>
</protein>
<dbReference type="Pfam" id="PF02770">
    <property type="entry name" value="Acyl-CoA_dh_M"/>
    <property type="match status" value="1"/>
</dbReference>
<dbReference type="Gene3D" id="2.40.110.10">
    <property type="entry name" value="Butyryl-CoA Dehydrogenase, subunit A, domain 2"/>
    <property type="match status" value="1"/>
</dbReference>
<dbReference type="Gene3D" id="1.10.540.10">
    <property type="entry name" value="Acyl-CoA dehydrogenase/oxidase, N-terminal domain"/>
    <property type="match status" value="1"/>
</dbReference>
<sequence length="379" mass="41308">MEFGLTKEQQLVKQMISEFVKNEVEPIATEIDETERYPMETVEKMSKYGVMGMPFPKEYGGSGTDYISYIIAVEELAKACATSSVILSGHTSLCCWPIYAFGTEDQKNKFLPDLLSGKKIGAFGLTEPNAGTDAAGQQSTAVLEGDHYILNGSKIFITNGGVAETFVVFAMTDRSKGTKGISAFVIEKGMPGFSIGKVEDKLGIRASSTTELIFEDVKVPKENLLGKEGKGFGIAMKTLDGGRIGIAAQALGIAEGALDAAVAYMKERKQFGKPISAFQGLQWYIADMKVRVEAAHYLVFKAAWKKQSDMPYTIDAAEAKLYAAETAMYVTTKAVQILGGYGYTKDYPVERMMRDAKITEIYEGTSEVQKMVIAGSLLR</sequence>
<dbReference type="PANTHER" id="PTHR43884">
    <property type="entry name" value="ACYL-COA DEHYDROGENASE"/>
    <property type="match status" value="1"/>
</dbReference>
<dbReference type="InterPro" id="IPR013786">
    <property type="entry name" value="AcylCoA_DH/ox_N"/>
</dbReference>
<keyword evidence="5 6" id="KW-0560">Oxidoreductase</keyword>
<dbReference type="Gene3D" id="1.20.140.10">
    <property type="entry name" value="Butyryl-CoA Dehydrogenase, subunit A, domain 3"/>
    <property type="match status" value="1"/>
</dbReference>
<dbReference type="FunFam" id="2.40.110.10:FF:000001">
    <property type="entry name" value="Acyl-CoA dehydrogenase, mitochondrial"/>
    <property type="match status" value="1"/>
</dbReference>